<dbReference type="Gene3D" id="3.30.40.10">
    <property type="entry name" value="Zinc/RING finger domain, C3HC4 (zinc finger)"/>
    <property type="match status" value="1"/>
</dbReference>
<keyword evidence="1" id="KW-0479">Metal-binding</keyword>
<organism evidence="4">
    <name type="scientific">Neobodo designis</name>
    <name type="common">Flagellated protozoan</name>
    <name type="synonym">Bodo designis</name>
    <dbReference type="NCBI Taxonomy" id="312471"/>
    <lineage>
        <taxon>Eukaryota</taxon>
        <taxon>Discoba</taxon>
        <taxon>Euglenozoa</taxon>
        <taxon>Kinetoplastea</taxon>
        <taxon>Metakinetoplastina</taxon>
        <taxon>Neobodonida</taxon>
        <taxon>Neobodo</taxon>
    </lineage>
</organism>
<name>A0A7S1QUU4_NEODS</name>
<dbReference type="GO" id="GO:0008270">
    <property type="term" value="F:zinc ion binding"/>
    <property type="evidence" value="ECO:0007669"/>
    <property type="project" value="UniProtKB-KW"/>
</dbReference>
<reference evidence="4" key="1">
    <citation type="submission" date="2021-01" db="EMBL/GenBank/DDBJ databases">
        <authorList>
            <person name="Corre E."/>
            <person name="Pelletier E."/>
            <person name="Niang G."/>
            <person name="Scheremetjew M."/>
            <person name="Finn R."/>
            <person name="Kale V."/>
            <person name="Holt S."/>
            <person name="Cochrane G."/>
            <person name="Meng A."/>
            <person name="Brown T."/>
            <person name="Cohen L."/>
        </authorList>
    </citation>
    <scope>NUCLEOTIDE SEQUENCE</scope>
    <source>
        <strain evidence="4">CCAP 1951/1</strain>
    </source>
</reference>
<evidence type="ECO:0000259" key="3">
    <source>
        <dbReference type="PROSITE" id="PS50089"/>
    </source>
</evidence>
<dbReference type="SUPFAM" id="SSF57850">
    <property type="entry name" value="RING/U-box"/>
    <property type="match status" value="1"/>
</dbReference>
<feature type="domain" description="RING-type" evidence="3">
    <location>
        <begin position="32"/>
        <end position="66"/>
    </location>
</feature>
<evidence type="ECO:0000256" key="2">
    <source>
        <dbReference type="SAM" id="MobiDB-lite"/>
    </source>
</evidence>
<evidence type="ECO:0000313" key="4">
    <source>
        <dbReference type="EMBL" id="CAD9148998.1"/>
    </source>
</evidence>
<dbReference type="PROSITE" id="PS50089">
    <property type="entry name" value="ZF_RING_2"/>
    <property type="match status" value="1"/>
</dbReference>
<evidence type="ECO:0000256" key="1">
    <source>
        <dbReference type="PROSITE-ProRule" id="PRU00175"/>
    </source>
</evidence>
<dbReference type="InterPro" id="IPR013083">
    <property type="entry name" value="Znf_RING/FYVE/PHD"/>
</dbReference>
<dbReference type="EMBL" id="HBGF01047522">
    <property type="protein sequence ID" value="CAD9148998.1"/>
    <property type="molecule type" value="Transcribed_RNA"/>
</dbReference>
<feature type="region of interest" description="Disordered" evidence="2">
    <location>
        <begin position="118"/>
        <end position="144"/>
    </location>
</feature>
<keyword evidence="1" id="KW-0863">Zinc-finger</keyword>
<dbReference type="Pfam" id="PF13920">
    <property type="entry name" value="zf-C3HC4_3"/>
    <property type="match status" value="1"/>
</dbReference>
<dbReference type="AlphaFoldDB" id="A0A7S1QUU4"/>
<sequence length="288" mass="31666">MRRRSAPVRTHPAVLSGFSISAPEHSEGTSFCIICALPAVPHVVLHCGHSLCDHCSRRVETCPTCRARIQTRAHYHARTEEIVSSLRYTCDACDFVGTVVEAKRHKCPEASEQRVAEPQPVCSIPQSKRARTSNGNAPPDDSTAARACDRLFRDAASRIQARTVARIRREVAMESSEPTALTRYADPADIGAAVDRLHNDVYRTKKAKAAATRRVARAQAEEMLQAELGSNPKLASNVDAAAYKRRLRAYTNSIVKQKKATNQADGCSPFPVEYNGLISSVGRRQAFR</sequence>
<gene>
    <name evidence="4" type="ORF">NDES1114_LOCUS31776</name>
</gene>
<proteinExistence type="predicted"/>
<keyword evidence="1" id="KW-0862">Zinc</keyword>
<dbReference type="InterPro" id="IPR001841">
    <property type="entry name" value="Znf_RING"/>
</dbReference>
<accession>A0A7S1QUU4</accession>
<protein>
    <recommendedName>
        <fullName evidence="3">RING-type domain-containing protein</fullName>
    </recommendedName>
</protein>